<proteinExistence type="predicted"/>
<name>A0ACB7ZHD4_9ERIC</name>
<organism evidence="1 2">
    <name type="scientific">Vaccinium darrowii</name>
    <dbReference type="NCBI Taxonomy" id="229202"/>
    <lineage>
        <taxon>Eukaryota</taxon>
        <taxon>Viridiplantae</taxon>
        <taxon>Streptophyta</taxon>
        <taxon>Embryophyta</taxon>
        <taxon>Tracheophyta</taxon>
        <taxon>Spermatophyta</taxon>
        <taxon>Magnoliopsida</taxon>
        <taxon>eudicotyledons</taxon>
        <taxon>Gunneridae</taxon>
        <taxon>Pentapetalae</taxon>
        <taxon>asterids</taxon>
        <taxon>Ericales</taxon>
        <taxon>Ericaceae</taxon>
        <taxon>Vaccinioideae</taxon>
        <taxon>Vaccinieae</taxon>
        <taxon>Vaccinium</taxon>
    </lineage>
</organism>
<evidence type="ECO:0000313" key="2">
    <source>
        <dbReference type="Proteomes" id="UP000828048"/>
    </source>
</evidence>
<dbReference type="EMBL" id="CM037159">
    <property type="protein sequence ID" value="KAH7865381.1"/>
    <property type="molecule type" value="Genomic_DNA"/>
</dbReference>
<evidence type="ECO:0000313" key="1">
    <source>
        <dbReference type="EMBL" id="KAH7865381.1"/>
    </source>
</evidence>
<comment type="caution">
    <text evidence="1">The sequence shown here is derived from an EMBL/GenBank/DDBJ whole genome shotgun (WGS) entry which is preliminary data.</text>
</comment>
<accession>A0ACB7ZHD4</accession>
<reference evidence="1 2" key="1">
    <citation type="journal article" date="2021" name="Hortic Res">
        <title>High-quality reference genome and annotation aids understanding of berry development for evergreen blueberry (Vaccinium darrowii).</title>
        <authorList>
            <person name="Yu J."/>
            <person name="Hulse-Kemp A.M."/>
            <person name="Babiker E."/>
            <person name="Staton M."/>
        </authorList>
    </citation>
    <scope>NUCLEOTIDE SEQUENCE [LARGE SCALE GENOMIC DNA]</scope>
    <source>
        <strain evidence="2">cv. NJ 8807/NJ 8810</strain>
        <tissue evidence="1">Young leaf</tissue>
    </source>
</reference>
<protein>
    <submittedName>
        <fullName evidence="1">Uncharacterized protein</fullName>
    </submittedName>
</protein>
<dbReference type="Proteomes" id="UP000828048">
    <property type="component" value="Chromosome 9"/>
</dbReference>
<sequence length="397" mass="45985">MGAHCSLLATHLESHSNFCTIIRIYKFLYEFNWESDRGDTRKIWIPNGSDGGEWVIAEECVLSDKNDLFGMQLNVLEKHYDKKLLHFFSKAFGVRHMPSVDDYCKLWKVWECSGLPLSNDECCAFWEYVIKYWSLETQKTLDKHLVKLPVYTGSDGILLFERHDLFIADDLQLKDLFEKCSSRPLFVWYPQPSVSSLPRGKLLEVYRKIGVRNVSESVMKEEVPIMNAVGIKEVVPRENLIGKGLVRLILSFIADTSLQMEAEKRHEAVRSLLDITVLERMDPITIGYNLPLSSGEILKGEARWMIRWERESKKFFVQKMDRSDGHSGSVIKYATCLSEAISEGLLWEKEDHMQQLAELIKLGSLVEFNEEAIEFLMKTKNLRLFAEDETFLSNFPF</sequence>
<gene>
    <name evidence="1" type="ORF">Vadar_005837</name>
</gene>
<keyword evidence="2" id="KW-1185">Reference proteome</keyword>